<dbReference type="GO" id="GO:0009289">
    <property type="term" value="C:pilus"/>
    <property type="evidence" value="ECO:0007669"/>
    <property type="project" value="InterPro"/>
</dbReference>
<dbReference type="InterPro" id="IPR045584">
    <property type="entry name" value="Pilin-like"/>
</dbReference>
<dbReference type="SUPFAM" id="SSF54523">
    <property type="entry name" value="Pili subunits"/>
    <property type="match status" value="1"/>
</dbReference>
<dbReference type="AlphaFoldDB" id="A0A839EXF5"/>
<dbReference type="GO" id="GO:0007155">
    <property type="term" value="P:cell adhesion"/>
    <property type="evidence" value="ECO:0007669"/>
    <property type="project" value="InterPro"/>
</dbReference>
<evidence type="ECO:0000256" key="1">
    <source>
        <dbReference type="ARBA" id="ARBA00005233"/>
    </source>
</evidence>
<proteinExistence type="inferred from homology"/>
<comment type="similarity">
    <text evidence="1">Belongs to the N-Me-Phe pilin family.</text>
</comment>
<accession>A0A839EXF5</accession>
<dbReference type="Pfam" id="PF00114">
    <property type="entry name" value="Pilin"/>
    <property type="match status" value="1"/>
</dbReference>
<comment type="caution">
    <text evidence="2">The sequence shown here is derived from an EMBL/GenBank/DDBJ whole genome shotgun (WGS) entry which is preliminary data.</text>
</comment>
<protein>
    <submittedName>
        <fullName evidence="2">Uncharacterized protein</fullName>
    </submittedName>
</protein>
<dbReference type="Gene3D" id="3.30.700.10">
    <property type="entry name" value="Glycoprotein, Type 4 Pilin"/>
    <property type="match status" value="1"/>
</dbReference>
<organism evidence="2 3">
    <name type="scientific">Dokdonella fugitiva</name>
    <dbReference type="NCBI Taxonomy" id="328517"/>
    <lineage>
        <taxon>Bacteria</taxon>
        <taxon>Pseudomonadati</taxon>
        <taxon>Pseudomonadota</taxon>
        <taxon>Gammaproteobacteria</taxon>
        <taxon>Lysobacterales</taxon>
        <taxon>Rhodanobacteraceae</taxon>
        <taxon>Dokdonella</taxon>
    </lineage>
</organism>
<dbReference type="Proteomes" id="UP000550401">
    <property type="component" value="Unassembled WGS sequence"/>
</dbReference>
<gene>
    <name evidence="2" type="ORF">FHW12_003610</name>
</gene>
<keyword evidence="3" id="KW-1185">Reference proteome</keyword>
<dbReference type="RefSeq" id="WP_182532400.1">
    <property type="nucleotide sequence ID" value="NZ_JACGXL010000006.1"/>
</dbReference>
<name>A0A839EXF5_9GAMM</name>
<dbReference type="EMBL" id="JACGXL010000006">
    <property type="protein sequence ID" value="MBA8889367.1"/>
    <property type="molecule type" value="Genomic_DNA"/>
</dbReference>
<evidence type="ECO:0000313" key="3">
    <source>
        <dbReference type="Proteomes" id="UP000550401"/>
    </source>
</evidence>
<reference evidence="2 3" key="1">
    <citation type="submission" date="2020-07" db="EMBL/GenBank/DDBJ databases">
        <title>Genomic Encyclopedia of Type Strains, Phase IV (KMG-V): Genome sequencing to study the core and pangenomes of soil and plant-associated prokaryotes.</title>
        <authorList>
            <person name="Whitman W."/>
        </authorList>
    </citation>
    <scope>NUCLEOTIDE SEQUENCE [LARGE SCALE GENOMIC DNA]</scope>
    <source>
        <strain evidence="2 3">RH2WT43</strain>
    </source>
</reference>
<evidence type="ECO:0000313" key="2">
    <source>
        <dbReference type="EMBL" id="MBA8889367.1"/>
    </source>
</evidence>
<sequence length="212" mass="22896">MKSLLMQFAITFVAIVAALVAYDAWHSWREQVQRPALVEQAKREANAIVSESTAQALEQGRRQAAEIAQQSRKAIEENNARSEAFAAQQQARAILAGDIGATAGVRVALVECYQTEGRWPDDPARCGIDPSAYKGHLLDRVRVEAGGRYVAVLHAGYGLPAGEIRFTPTATGAVVQWNCSTPSYPEIERVLPTCRYEPRAAATVATPTGTGS</sequence>
<dbReference type="InterPro" id="IPR001082">
    <property type="entry name" value="Pilin"/>
</dbReference>